<sequence>MTMLGYRLSAEVLGSAILPLLVGYLIRQAIAQVYSDLKTAYWLFGLASSVAYGGLVKVKRAYSTTR</sequence>
<keyword evidence="1" id="KW-0472">Membrane</keyword>
<dbReference type="Proteomes" id="UP000000564">
    <property type="component" value="Chromosome"/>
</dbReference>
<keyword evidence="1" id="KW-1133">Transmembrane helix</keyword>
<keyword evidence="1" id="KW-0812">Transmembrane</keyword>
<reference evidence="2 3" key="1">
    <citation type="journal article" date="2002" name="Proc. Natl. Acad. Sci. U.S.A.">
        <title>Genome sequence of a serotype M3 strain of group A Streptococcus: phage-encoded toxins, the high-virulence phenotype, and clone emergence.</title>
        <authorList>
            <person name="Beres S.B."/>
            <person name="Sylva G.L."/>
            <person name="Barbian K.D."/>
            <person name="Lei B."/>
            <person name="Hoff J.S."/>
            <person name="Mammarella N.D."/>
            <person name="Liu M.Y."/>
            <person name="Smoot J.C."/>
            <person name="Porcella S.F."/>
            <person name="Parkins L.D."/>
            <person name="Campbell D.S."/>
            <person name="Smith T.M."/>
            <person name="McCormick J.K."/>
            <person name="Leung D.Y."/>
            <person name="Schlievert P.M."/>
            <person name="Musser J.M."/>
        </authorList>
    </citation>
    <scope>NUCLEOTIDE SEQUENCE [LARGE SCALE GENOMIC DNA]</scope>
    <source>
        <strain evidence="3">ATCC BAA-595 / MGAS315</strain>
    </source>
</reference>
<dbReference type="AlphaFoldDB" id="A0A0H2UWK0"/>
<protein>
    <submittedName>
        <fullName evidence="2">Uncharacterized protein</fullName>
    </submittedName>
</protein>
<proteinExistence type="predicted"/>
<accession>A0A0H2UWK0</accession>
<evidence type="ECO:0000313" key="3">
    <source>
        <dbReference type="Proteomes" id="UP000000564"/>
    </source>
</evidence>
<dbReference type="EMBL" id="AE014074">
    <property type="protein sequence ID" value="AAM80289.1"/>
    <property type="molecule type" value="Genomic_DNA"/>
</dbReference>
<evidence type="ECO:0000313" key="2">
    <source>
        <dbReference type="EMBL" id="AAM80289.1"/>
    </source>
</evidence>
<feature type="transmembrane region" description="Helical" evidence="1">
    <location>
        <begin position="41"/>
        <end position="58"/>
    </location>
</feature>
<organism evidence="2 3">
    <name type="scientific">Streptococcus pyogenes serotype M3 (strain ATCC BAA-595 / MGAS315)</name>
    <dbReference type="NCBI Taxonomy" id="198466"/>
    <lineage>
        <taxon>Bacteria</taxon>
        <taxon>Bacillati</taxon>
        <taxon>Bacillota</taxon>
        <taxon>Bacilli</taxon>
        <taxon>Lactobacillales</taxon>
        <taxon>Streptococcaceae</taxon>
        <taxon>Streptococcus</taxon>
    </lineage>
</organism>
<evidence type="ECO:0000256" key="1">
    <source>
        <dbReference type="SAM" id="Phobius"/>
    </source>
</evidence>
<dbReference type="KEGG" id="spg:SpyM3_1682"/>
<gene>
    <name evidence="2" type="ordered locus">SpyM3_1682</name>
</gene>
<name>A0A0H2UWK0_STRP3</name>
<dbReference type="RefSeq" id="WP_011055018.1">
    <property type="nucleotide sequence ID" value="NC_004070.1"/>
</dbReference>
<dbReference type="HOGENOM" id="CLU_206024_0_0_9"/>